<name>A0A078HDA9_BRANA</name>
<proteinExistence type="predicted"/>
<sequence>MNVTMEKMKVTMEEEVIGETVLVDMEETMLDEAASLEVTSNKSVAGARPWGIVFTVMELTKIWV</sequence>
<dbReference type="Proteomes" id="UP000028999">
    <property type="component" value="Unassembled WGS sequence"/>
</dbReference>
<dbReference type="Gramene" id="CDY65391">
    <property type="protein sequence ID" value="CDY65391"/>
    <property type="gene ID" value="GSBRNA2T00045733001"/>
</dbReference>
<evidence type="ECO:0000313" key="1">
    <source>
        <dbReference type="EMBL" id="CAF1714942.1"/>
    </source>
</evidence>
<reference evidence="1" key="3">
    <citation type="submission" date="2021-01" db="EMBL/GenBank/DDBJ databases">
        <authorList>
            <consortium name="Genoscope - CEA"/>
            <person name="William W."/>
        </authorList>
    </citation>
    <scope>NUCLEOTIDE SEQUENCE</scope>
</reference>
<keyword evidence="5" id="KW-1185">Reference proteome</keyword>
<gene>
    <name evidence="3" type="primary">BnaC02g09620D</name>
    <name evidence="4" type="synonym">BnaAnng20440D</name>
    <name evidence="2" type="ORF">DARMORV10_A09P00780.1</name>
    <name evidence="1" type="ORF">DARMORV10_C09P00080.1</name>
    <name evidence="4" type="ORF">GSBRNA2T00045733001</name>
    <name evidence="3" type="ORF">GSBRNA2T00059106001</name>
</gene>
<evidence type="ECO:0000313" key="2">
    <source>
        <dbReference type="EMBL" id="CAF2034456.1"/>
    </source>
</evidence>
<evidence type="ECO:0000313" key="3">
    <source>
        <dbReference type="EMBL" id="CDY35696.1"/>
    </source>
</evidence>
<protein>
    <submittedName>
        <fullName evidence="1">(rape) hypothetical protein</fullName>
    </submittedName>
    <submittedName>
        <fullName evidence="4">BnaAnng20440D protein</fullName>
    </submittedName>
    <submittedName>
        <fullName evidence="3">BnaC02g09620D protein</fullName>
    </submittedName>
</protein>
<dbReference type="EMBL" id="HG994373">
    <property type="protein sequence ID" value="CAF1714942.1"/>
    <property type="molecule type" value="Genomic_DNA"/>
</dbReference>
<dbReference type="Proteomes" id="UP001295469">
    <property type="component" value="Chromosome A09"/>
</dbReference>
<dbReference type="Proteomes" id="UP001295469">
    <property type="component" value="Chromosome C09"/>
</dbReference>
<dbReference type="AlphaFoldDB" id="A0A078HDA9"/>
<dbReference type="EMBL" id="LK034764">
    <property type="protein sequence ID" value="CDY65391.1"/>
    <property type="molecule type" value="Genomic_DNA"/>
</dbReference>
<dbReference type="Gramene" id="CDY35696">
    <property type="protein sequence ID" value="CDY35696"/>
    <property type="gene ID" value="GSBRNA2T00059106001"/>
</dbReference>
<reference evidence="3 5" key="1">
    <citation type="journal article" date="2014" name="Science">
        <title>Plant genetics. Early allopolyploid evolution in the post-Neolithic Brassica napus oilseed genome.</title>
        <authorList>
            <person name="Chalhoub B."/>
            <person name="Denoeud F."/>
            <person name="Liu S."/>
            <person name="Parkin I.A."/>
            <person name="Tang H."/>
            <person name="Wang X."/>
            <person name="Chiquet J."/>
            <person name="Belcram H."/>
            <person name="Tong C."/>
            <person name="Samans B."/>
            <person name="Correa M."/>
            <person name="Da Silva C."/>
            <person name="Just J."/>
            <person name="Falentin C."/>
            <person name="Koh C.S."/>
            <person name="Le Clainche I."/>
            <person name="Bernard M."/>
            <person name="Bento P."/>
            <person name="Noel B."/>
            <person name="Labadie K."/>
            <person name="Alberti A."/>
            <person name="Charles M."/>
            <person name="Arnaud D."/>
            <person name="Guo H."/>
            <person name="Daviaud C."/>
            <person name="Alamery S."/>
            <person name="Jabbari K."/>
            <person name="Zhao M."/>
            <person name="Edger P.P."/>
            <person name="Chelaifa H."/>
            <person name="Tack D."/>
            <person name="Lassalle G."/>
            <person name="Mestiri I."/>
            <person name="Schnel N."/>
            <person name="Le Paslier M.C."/>
            <person name="Fan G."/>
            <person name="Renault V."/>
            <person name="Bayer P.E."/>
            <person name="Golicz A.A."/>
            <person name="Manoli S."/>
            <person name="Lee T.H."/>
            <person name="Thi V.H."/>
            <person name="Chalabi S."/>
            <person name="Hu Q."/>
            <person name="Fan C."/>
            <person name="Tollenaere R."/>
            <person name="Lu Y."/>
            <person name="Battail C."/>
            <person name="Shen J."/>
            <person name="Sidebottom C.H."/>
            <person name="Wang X."/>
            <person name="Canaguier A."/>
            <person name="Chauveau A."/>
            <person name="Berard A."/>
            <person name="Deniot G."/>
            <person name="Guan M."/>
            <person name="Liu Z."/>
            <person name="Sun F."/>
            <person name="Lim Y.P."/>
            <person name="Lyons E."/>
            <person name="Town C.D."/>
            <person name="Bancroft I."/>
            <person name="Wang X."/>
            <person name="Meng J."/>
            <person name="Ma J."/>
            <person name="Pires J.C."/>
            <person name="King G.J."/>
            <person name="Brunel D."/>
            <person name="Delourme R."/>
            <person name="Renard M."/>
            <person name="Aury J.M."/>
            <person name="Adams K.L."/>
            <person name="Batley J."/>
            <person name="Snowdon R.J."/>
            <person name="Tost J."/>
            <person name="Edwards D."/>
            <person name="Zhou Y."/>
            <person name="Hua W."/>
            <person name="Sharpe A.G."/>
            <person name="Paterson A.H."/>
            <person name="Guan C."/>
            <person name="Wincker P."/>
        </authorList>
    </citation>
    <scope>NUCLEOTIDE SEQUENCE [LARGE SCALE GENOMIC DNA]</scope>
    <source>
        <strain evidence="5">cv. Darmor-bzh</strain>
    </source>
</reference>
<dbReference type="EMBL" id="HG994363">
    <property type="protein sequence ID" value="CAF2034456.1"/>
    <property type="molecule type" value="Genomic_DNA"/>
</dbReference>
<accession>A0A078HDA9</accession>
<dbReference type="PaxDb" id="3708-A0A078HDA9"/>
<evidence type="ECO:0000313" key="4">
    <source>
        <dbReference type="EMBL" id="CDY65391.1"/>
    </source>
</evidence>
<organism evidence="3 5">
    <name type="scientific">Brassica napus</name>
    <name type="common">Rape</name>
    <dbReference type="NCBI Taxonomy" id="3708"/>
    <lineage>
        <taxon>Eukaryota</taxon>
        <taxon>Viridiplantae</taxon>
        <taxon>Streptophyta</taxon>
        <taxon>Embryophyta</taxon>
        <taxon>Tracheophyta</taxon>
        <taxon>Spermatophyta</taxon>
        <taxon>Magnoliopsida</taxon>
        <taxon>eudicotyledons</taxon>
        <taxon>Gunneridae</taxon>
        <taxon>Pentapetalae</taxon>
        <taxon>rosids</taxon>
        <taxon>malvids</taxon>
        <taxon>Brassicales</taxon>
        <taxon>Brassicaceae</taxon>
        <taxon>Brassiceae</taxon>
        <taxon>Brassica</taxon>
    </lineage>
</organism>
<reference evidence="3" key="2">
    <citation type="submission" date="2014-06" db="EMBL/GenBank/DDBJ databases">
        <authorList>
            <person name="Genoscope - CEA"/>
        </authorList>
    </citation>
    <scope>NUCLEOTIDE SEQUENCE</scope>
</reference>
<evidence type="ECO:0000313" key="5">
    <source>
        <dbReference type="Proteomes" id="UP000028999"/>
    </source>
</evidence>
<dbReference type="EMBL" id="LK032358">
    <property type="protein sequence ID" value="CDY35696.1"/>
    <property type="molecule type" value="Genomic_DNA"/>
</dbReference>